<dbReference type="AlphaFoldDB" id="A0A1B9P3B8"/>
<evidence type="ECO:0000259" key="6">
    <source>
        <dbReference type="Pfam" id="PF00326"/>
    </source>
</evidence>
<dbReference type="Pfam" id="PF02897">
    <property type="entry name" value="Peptidase_S9_N"/>
    <property type="match status" value="1"/>
</dbReference>
<sequence length="667" mass="75993">MNYFTLFYWLLILSAPTFAQDDLQWLRDDSRSNTQVIDYLSNENTQTEKFKATLEPKINELLQEWQDNHPIKSQQPWHIIGNAEYAITQHDGQRQLLSRSLKTKKLTVLFNISERSNSFDYYHLGRWALSNDHKTLAISEDLTGSEQYQISVIDLKTQTITTLIHNVDSSIMWSHDDRSLYLIKQEDLSSRPFELVEFTLANSTIKSIAKEQTKDWLLSFYQASDLDYALVQSNNDNSSEQRVLNLITGHLSSPIKPRIEGIEYYADIANNAVVINSNIKDHHFALYSVPLTKMTEITHWKSLFRPLPDHPLTNFYLFLSGPVVSVGNGENAQLIYLNNTGKVRDIEPLTTSGQTAWVSRVGDFKSNTFYIRSMSMIQPPKWEKVNSSTLERTLYSQDNYPTITPSRYVTEQIIMTDNGVDLPITLAYRKDKIHSDSPVFLYGYGAYGVTMKPYFMPQIISLLDRGVIYAIAHVRGGGYNGDAWYNAGRGLNRQHATTDFITAAKTMRHYHNGPHPIYALGSSAGGTLVASAINQQPDVFQGATLNVPFVDVVNSMSDPTLPLTMQQYSEWGNPTIPDELRIMKQTDPYSNITKQAYPPLLVQVGFHDRRVPYWEGAKYLTKIRNKSTGSGPYLLETHFNQGHATDRRDALAQQAFEYIFLLSLTNN</sequence>
<dbReference type="Proteomes" id="UP000093523">
    <property type="component" value="Unassembled WGS sequence"/>
</dbReference>
<dbReference type="SUPFAM" id="SSF50993">
    <property type="entry name" value="Peptidase/esterase 'gauge' domain"/>
    <property type="match status" value="1"/>
</dbReference>
<dbReference type="SUPFAM" id="SSF53474">
    <property type="entry name" value="alpha/beta-Hydrolases"/>
    <property type="match status" value="1"/>
</dbReference>
<dbReference type="RefSeq" id="WP_065609514.1">
    <property type="nucleotide sequence ID" value="NZ_CAWMPN010000004.1"/>
</dbReference>
<name>A0A1B9P3B8_ALILO</name>
<dbReference type="PANTHER" id="PTHR11757">
    <property type="entry name" value="PROTEASE FAMILY S9A OLIGOPEPTIDASE"/>
    <property type="match status" value="1"/>
</dbReference>
<dbReference type="EMBL" id="MAJU01000004">
    <property type="protein sequence ID" value="OCH23012.1"/>
    <property type="molecule type" value="Genomic_DNA"/>
</dbReference>
<keyword evidence="5" id="KW-0732">Signal</keyword>
<dbReference type="InterPro" id="IPR023302">
    <property type="entry name" value="Pept_S9A_N"/>
</dbReference>
<dbReference type="PRINTS" id="PR00862">
    <property type="entry name" value="PROLIGOPTASE"/>
</dbReference>
<feature type="signal peptide" evidence="5">
    <location>
        <begin position="1"/>
        <end position="19"/>
    </location>
</feature>
<dbReference type="GO" id="GO:0006508">
    <property type="term" value="P:proteolysis"/>
    <property type="evidence" value="ECO:0007669"/>
    <property type="project" value="UniProtKB-KW"/>
</dbReference>
<dbReference type="OrthoDB" id="9801421at2"/>
<feature type="domain" description="Peptidase S9A N-terminal" evidence="7">
    <location>
        <begin position="19"/>
        <end position="397"/>
    </location>
</feature>
<evidence type="ECO:0000256" key="2">
    <source>
        <dbReference type="ARBA" id="ARBA00022670"/>
    </source>
</evidence>
<keyword evidence="2 8" id="KW-0645">Protease</keyword>
<evidence type="ECO:0000259" key="7">
    <source>
        <dbReference type="Pfam" id="PF02897"/>
    </source>
</evidence>
<evidence type="ECO:0000256" key="4">
    <source>
        <dbReference type="ARBA" id="ARBA00022825"/>
    </source>
</evidence>
<keyword evidence="4" id="KW-0720">Serine protease</keyword>
<dbReference type="GO" id="GO:0004252">
    <property type="term" value="F:serine-type endopeptidase activity"/>
    <property type="evidence" value="ECO:0007669"/>
    <property type="project" value="InterPro"/>
</dbReference>
<organism evidence="8 9">
    <name type="scientific">Aliivibrio logei</name>
    <name type="common">Vibrio logei</name>
    <dbReference type="NCBI Taxonomy" id="688"/>
    <lineage>
        <taxon>Bacteria</taxon>
        <taxon>Pseudomonadati</taxon>
        <taxon>Pseudomonadota</taxon>
        <taxon>Gammaproteobacteria</taxon>
        <taxon>Vibrionales</taxon>
        <taxon>Vibrionaceae</taxon>
        <taxon>Aliivibrio</taxon>
    </lineage>
</organism>
<feature type="domain" description="Peptidase S9 prolyl oligopeptidase catalytic" evidence="6">
    <location>
        <begin position="455"/>
        <end position="664"/>
    </location>
</feature>
<accession>A0A1B9P3B8</accession>
<evidence type="ECO:0000256" key="5">
    <source>
        <dbReference type="SAM" id="SignalP"/>
    </source>
</evidence>
<comment type="similarity">
    <text evidence="1">Belongs to the peptidase S9A family.</text>
</comment>
<gene>
    <name evidence="8" type="ORF">A6E04_03680</name>
</gene>
<dbReference type="Pfam" id="PF00326">
    <property type="entry name" value="Peptidase_S9"/>
    <property type="match status" value="1"/>
</dbReference>
<dbReference type="InterPro" id="IPR029058">
    <property type="entry name" value="AB_hydrolase_fold"/>
</dbReference>
<dbReference type="InterPro" id="IPR001375">
    <property type="entry name" value="Peptidase_S9_cat"/>
</dbReference>
<dbReference type="PANTHER" id="PTHR11757:SF19">
    <property type="entry name" value="PROLYL ENDOPEPTIDASE-LIKE"/>
    <property type="match status" value="1"/>
</dbReference>
<keyword evidence="3" id="KW-0378">Hydrolase</keyword>
<dbReference type="Gene3D" id="3.40.50.1820">
    <property type="entry name" value="alpha/beta hydrolase"/>
    <property type="match status" value="1"/>
</dbReference>
<evidence type="ECO:0000256" key="3">
    <source>
        <dbReference type="ARBA" id="ARBA00022801"/>
    </source>
</evidence>
<protein>
    <submittedName>
        <fullName evidence="8">Protease</fullName>
    </submittedName>
</protein>
<dbReference type="InterPro" id="IPR051543">
    <property type="entry name" value="Serine_Peptidase_S9A"/>
</dbReference>
<evidence type="ECO:0000313" key="8">
    <source>
        <dbReference type="EMBL" id="OCH23012.1"/>
    </source>
</evidence>
<dbReference type="STRING" id="688.A6E04_03680"/>
<evidence type="ECO:0000256" key="1">
    <source>
        <dbReference type="ARBA" id="ARBA00005228"/>
    </source>
</evidence>
<comment type="caution">
    <text evidence="8">The sequence shown here is derived from an EMBL/GenBank/DDBJ whole genome shotgun (WGS) entry which is preliminary data.</text>
</comment>
<feature type="chain" id="PRO_5008632456" evidence="5">
    <location>
        <begin position="20"/>
        <end position="667"/>
    </location>
</feature>
<dbReference type="Gene3D" id="2.130.10.120">
    <property type="entry name" value="Prolyl oligopeptidase, N-terminal domain"/>
    <property type="match status" value="1"/>
</dbReference>
<reference evidence="8 9" key="1">
    <citation type="submission" date="2016-06" db="EMBL/GenBank/DDBJ databases">
        <authorList>
            <person name="Kjaerup R.B."/>
            <person name="Dalgaard T.S."/>
            <person name="Juul-Madsen H.R."/>
        </authorList>
    </citation>
    <scope>NUCLEOTIDE SEQUENCE [LARGE SCALE GENOMIC DNA]</scope>
    <source>
        <strain evidence="8 9">1S159</strain>
    </source>
</reference>
<dbReference type="InterPro" id="IPR002470">
    <property type="entry name" value="Peptidase_S9A"/>
</dbReference>
<proteinExistence type="inferred from homology"/>
<evidence type="ECO:0000313" key="9">
    <source>
        <dbReference type="Proteomes" id="UP000093523"/>
    </source>
</evidence>